<evidence type="ECO:0000313" key="2">
    <source>
        <dbReference type="Proteomes" id="UP000277896"/>
    </source>
</evidence>
<evidence type="ECO:0000313" key="1">
    <source>
        <dbReference type="EMBL" id="AYJ38158.1"/>
    </source>
</evidence>
<dbReference type="EMBL" id="CP032744">
    <property type="protein sequence ID" value="AYJ38158.1"/>
    <property type="molecule type" value="Genomic_DNA"/>
</dbReference>
<dbReference type="GO" id="GO:0016787">
    <property type="term" value="F:hydrolase activity"/>
    <property type="evidence" value="ECO:0007669"/>
    <property type="project" value="UniProtKB-KW"/>
</dbReference>
<keyword evidence="1" id="KW-0378">Hydrolase</keyword>
<gene>
    <name evidence="1" type="ORF">LP667_04650</name>
</gene>
<dbReference type="RefSeq" id="WP_056988408.1">
    <property type="nucleotide sequence ID" value="NZ_BJZG01000015.1"/>
</dbReference>
<sequence length="76" mass="8619">MCSKQYIFPAKSKNDVFCFPGTETMLSQFPQEKNISITSLKSLLAGNAIVDIGDGEYIHWLQLDDSAIEYVKHHVR</sequence>
<proteinExistence type="predicted"/>
<organism evidence="1 2">
    <name type="scientific">Lactiplantibacillus paraplantarum</name>
    <dbReference type="NCBI Taxonomy" id="60520"/>
    <lineage>
        <taxon>Bacteria</taxon>
        <taxon>Bacillati</taxon>
        <taxon>Bacillota</taxon>
        <taxon>Bacilli</taxon>
        <taxon>Lactobacillales</taxon>
        <taxon>Lactobacillaceae</taxon>
        <taxon>Lactiplantibacillus</taxon>
    </lineage>
</organism>
<protein>
    <submittedName>
        <fullName evidence="1">2-hydroxymuconic semialdehyde hydrolase</fullName>
    </submittedName>
</protein>
<dbReference type="AlphaFoldDB" id="A0AAD0TQJ1"/>
<name>A0AAD0TQJ1_9LACO</name>
<accession>A0AAD0TQJ1</accession>
<dbReference type="Proteomes" id="UP000277896">
    <property type="component" value="Chromosome"/>
</dbReference>
<reference evidence="1 2" key="1">
    <citation type="submission" date="2018-10" db="EMBL/GenBank/DDBJ databases">
        <title>Genome seuquencing of Lactobacillus species.</title>
        <authorList>
            <person name="Baek C."/>
            <person name="Yi H."/>
        </authorList>
    </citation>
    <scope>NUCLEOTIDE SEQUENCE [LARGE SCALE GENOMIC DNA]</scope>
    <source>
        <strain evidence="1 2">DSM 10667</strain>
    </source>
</reference>